<evidence type="ECO:0000256" key="1">
    <source>
        <dbReference type="SAM" id="Phobius"/>
    </source>
</evidence>
<protein>
    <submittedName>
        <fullName evidence="2">Uncharacterized protein</fullName>
    </submittedName>
</protein>
<gene>
    <name evidence="2" type="ORF">EII34_11350</name>
</gene>
<feature type="transmembrane region" description="Helical" evidence="1">
    <location>
        <begin position="805"/>
        <end position="828"/>
    </location>
</feature>
<comment type="caution">
    <text evidence="2">The sequence shown here is derived from an EMBL/GenBank/DDBJ whole genome shotgun (WGS) entry which is preliminary data.</text>
</comment>
<accession>A0A3P1T709</accession>
<feature type="transmembrane region" description="Helical" evidence="1">
    <location>
        <begin position="713"/>
        <end position="741"/>
    </location>
</feature>
<keyword evidence="1" id="KW-0812">Transmembrane</keyword>
<feature type="transmembrane region" description="Helical" evidence="1">
    <location>
        <begin position="834"/>
        <end position="855"/>
    </location>
</feature>
<sequence>MRPRLDRLAVAAWCLVALLITAVVLGATRISSLTAEVYEDAWRGRYDILVTAPGLEKQLSPGSDAQGLPLLDPNFTGVTTPTMSLEKLDQIRSVHDVEVAAPIGFLGSTGDVMNWPLFFIPWSELPDPVTTFQITWTITGDDGLGDRLVMERTNTVKIDHTNWTGKGGRYSTEGVIIETDDPVLTVDGTVSEQGIEFSWWLVTVPRSTIFTVDPIAEADLLADAGEFLKPLAEFDEVTREHGPVTVNGFSKVDSDGMVKELDDTVLLEARIAEFPGSQKGQRAALMGWYGVDSPFVGFLRNTQPYAPTDLAVSIDQISDNGTAHVGDLHLDLAAATRPFNGGELEIGWPTGDQSFSQDLERYAIIQYNSEGLTPLDLEPRTSDSGVSFTVTPQGFRHPITQLGFQSADGTGMGQEQSYRRTTPGRMTIGLYGKHTGAAPFEVGTYTPQDLDSGASYVPLGAYDPALVRVKESGQMLTPARNAQGLAAQPSSAIVSLQGAQELTDEDFISAVRIRVAGLDGLSRAEAMPRIDAVAAQLRGMGLEAFVVAGASLQSVDLWVPQYAFGTTDPEIPQQVGDLGWVTQNFTTLGAVTWSETTTAQVVMMLFAAAITIAGVLLIGVGLLTRPRRTADHALLVSLGWSHWTRFRWTLLAQWPGLLLVLAATVTGILLAPGGLRWMVGLFLVMAVLATTATHPHRPPASFLTGRLGSRRRLIGLSLAETLLTGLAASAFAIVGAAVGWYQQVTTNTRVATAVGEVLTSFLAVAALLIVVVAVIQAATTRLGEQTRGQRARFHYWHLGTSRRRLVTRHLATSLVMLVGALLPPLAVLGLAHQLALPVTLAAILSAGWLLSWALLRATAALRWKP</sequence>
<dbReference type="RefSeq" id="WP_124845276.1">
    <property type="nucleotide sequence ID" value="NZ_JAUNKP010000036.1"/>
</dbReference>
<organism evidence="2 3">
    <name type="scientific">Arachnia propionica</name>
    <dbReference type="NCBI Taxonomy" id="1750"/>
    <lineage>
        <taxon>Bacteria</taxon>
        <taxon>Bacillati</taxon>
        <taxon>Actinomycetota</taxon>
        <taxon>Actinomycetes</taxon>
        <taxon>Propionibacteriales</taxon>
        <taxon>Propionibacteriaceae</taxon>
        <taxon>Arachnia</taxon>
    </lineage>
</organism>
<keyword evidence="1" id="KW-0472">Membrane</keyword>
<dbReference type="AlphaFoldDB" id="A0A3P1T709"/>
<evidence type="ECO:0000313" key="3">
    <source>
        <dbReference type="Proteomes" id="UP000280819"/>
    </source>
</evidence>
<keyword evidence="1" id="KW-1133">Transmembrane helix</keyword>
<dbReference type="Proteomes" id="UP000280819">
    <property type="component" value="Unassembled WGS sequence"/>
</dbReference>
<feature type="transmembrane region" description="Helical" evidence="1">
    <location>
        <begin position="761"/>
        <end position="784"/>
    </location>
</feature>
<feature type="transmembrane region" description="Helical" evidence="1">
    <location>
        <begin position="601"/>
        <end position="623"/>
    </location>
</feature>
<dbReference type="EMBL" id="RQZG01000013">
    <property type="protein sequence ID" value="RRD04193.1"/>
    <property type="molecule type" value="Genomic_DNA"/>
</dbReference>
<reference evidence="2 3" key="1">
    <citation type="submission" date="2018-11" db="EMBL/GenBank/DDBJ databases">
        <title>Genomes From Bacteria Associated with the Canine Oral Cavity: a Test Case for Automated Genome-Based Taxonomic Assignment.</title>
        <authorList>
            <person name="Coil D.A."/>
            <person name="Jospin G."/>
            <person name="Darling A.E."/>
            <person name="Wallis C."/>
            <person name="Davis I.J."/>
            <person name="Harris S."/>
            <person name="Eisen J.A."/>
            <person name="Holcombe L.J."/>
            <person name="O'Flynn C."/>
        </authorList>
    </citation>
    <scope>NUCLEOTIDE SEQUENCE [LARGE SCALE GENOMIC DNA]</scope>
    <source>
        <strain evidence="2 3">OH887_COT-365</strain>
    </source>
</reference>
<proteinExistence type="predicted"/>
<evidence type="ECO:0000313" key="2">
    <source>
        <dbReference type="EMBL" id="RRD04193.1"/>
    </source>
</evidence>
<feature type="transmembrane region" description="Helical" evidence="1">
    <location>
        <begin position="648"/>
        <end position="669"/>
    </location>
</feature>
<feature type="transmembrane region" description="Helical" evidence="1">
    <location>
        <begin position="675"/>
        <end position="692"/>
    </location>
</feature>
<name>A0A3P1T709_9ACTN</name>
<dbReference type="OrthoDB" id="3264529at2"/>